<reference evidence="3 4" key="1">
    <citation type="submission" date="2019-03" db="EMBL/GenBank/DDBJ databases">
        <title>Genomic Encyclopedia of Type Strains, Phase IV (KMG-IV): sequencing the most valuable type-strain genomes for metagenomic binning, comparative biology and taxonomic classification.</title>
        <authorList>
            <person name="Goeker M."/>
        </authorList>
    </citation>
    <scope>NUCLEOTIDE SEQUENCE [LARGE SCALE GENOMIC DNA]</scope>
    <source>
        <strain evidence="3 4">DSM 100309</strain>
    </source>
</reference>
<dbReference type="InterPro" id="IPR016035">
    <property type="entry name" value="Acyl_Trfase/lysoPLipase"/>
</dbReference>
<dbReference type="GO" id="GO:0005829">
    <property type="term" value="C:cytosol"/>
    <property type="evidence" value="ECO:0007669"/>
    <property type="project" value="TreeGrafter"/>
</dbReference>
<feature type="transmembrane region" description="Helical" evidence="2">
    <location>
        <begin position="445"/>
        <end position="466"/>
    </location>
</feature>
<dbReference type="RefSeq" id="WP_124947462.1">
    <property type="nucleotide sequence ID" value="NZ_BHVT01000073.1"/>
</dbReference>
<evidence type="ECO:0000313" key="4">
    <source>
        <dbReference type="Proteomes" id="UP000295367"/>
    </source>
</evidence>
<feature type="transmembrane region" description="Helical" evidence="2">
    <location>
        <begin position="227"/>
        <end position="248"/>
    </location>
</feature>
<dbReference type="OrthoDB" id="100544at2"/>
<dbReference type="GO" id="GO:0046475">
    <property type="term" value="P:glycerophospholipid catabolic process"/>
    <property type="evidence" value="ECO:0007669"/>
    <property type="project" value="TreeGrafter"/>
</dbReference>
<organism evidence="3 4">
    <name type="scientific">Sulfurirhabdus autotrophica</name>
    <dbReference type="NCBI Taxonomy" id="1706046"/>
    <lineage>
        <taxon>Bacteria</taxon>
        <taxon>Pseudomonadati</taxon>
        <taxon>Pseudomonadota</taxon>
        <taxon>Betaproteobacteria</taxon>
        <taxon>Nitrosomonadales</taxon>
        <taxon>Sulfuricellaceae</taxon>
        <taxon>Sulfurirhabdus</taxon>
    </lineage>
</organism>
<dbReference type="Proteomes" id="UP000295367">
    <property type="component" value="Unassembled WGS sequence"/>
</dbReference>
<keyword evidence="2" id="KW-0812">Transmembrane</keyword>
<feature type="transmembrane region" description="Helical" evidence="2">
    <location>
        <begin position="406"/>
        <end position="425"/>
    </location>
</feature>
<feature type="transmembrane region" description="Helical" evidence="2">
    <location>
        <begin position="378"/>
        <end position="400"/>
    </location>
</feature>
<protein>
    <submittedName>
        <fullName evidence="3">Patatin-like phospholipase</fullName>
    </submittedName>
</protein>
<feature type="transmembrane region" description="Helical" evidence="2">
    <location>
        <begin position="189"/>
        <end position="206"/>
    </location>
</feature>
<keyword evidence="2" id="KW-1133">Transmembrane helix</keyword>
<accession>A0A4R3YDP0</accession>
<dbReference type="EMBL" id="SMCO01000001">
    <property type="protein sequence ID" value="TCV90625.1"/>
    <property type="molecule type" value="Genomic_DNA"/>
</dbReference>
<evidence type="ECO:0000313" key="3">
    <source>
        <dbReference type="EMBL" id="TCV90625.1"/>
    </source>
</evidence>
<dbReference type="SUPFAM" id="SSF52151">
    <property type="entry name" value="FabD/lysophospholipase-like"/>
    <property type="match status" value="1"/>
</dbReference>
<feature type="transmembrane region" description="Helical" evidence="2">
    <location>
        <begin position="291"/>
        <end position="314"/>
    </location>
</feature>
<evidence type="ECO:0000256" key="2">
    <source>
        <dbReference type="SAM" id="Phobius"/>
    </source>
</evidence>
<feature type="region of interest" description="Disordered" evidence="1">
    <location>
        <begin position="895"/>
        <end position="914"/>
    </location>
</feature>
<dbReference type="PANTHER" id="PTHR10728:SF40">
    <property type="entry name" value="PATATIN FAMILY PROTEIN"/>
    <property type="match status" value="1"/>
</dbReference>
<dbReference type="Gene3D" id="3.40.1090.10">
    <property type="entry name" value="Cytosolic phospholipase A2 catalytic domain"/>
    <property type="match status" value="2"/>
</dbReference>
<dbReference type="GO" id="GO:0004623">
    <property type="term" value="F:phospholipase A2 activity"/>
    <property type="evidence" value="ECO:0007669"/>
    <property type="project" value="TreeGrafter"/>
</dbReference>
<name>A0A4R3YDP0_9PROT</name>
<feature type="transmembrane region" description="Helical" evidence="2">
    <location>
        <begin position="260"/>
        <end position="279"/>
    </location>
</feature>
<feature type="transmembrane region" description="Helical" evidence="2">
    <location>
        <begin position="502"/>
        <end position="521"/>
    </location>
</feature>
<comment type="caution">
    <text evidence="3">The sequence shown here is derived from an EMBL/GenBank/DDBJ whole genome shotgun (WGS) entry which is preliminary data.</text>
</comment>
<feature type="transmembrane region" description="Helical" evidence="2">
    <location>
        <begin position="334"/>
        <end position="357"/>
    </location>
</feature>
<dbReference type="PANTHER" id="PTHR10728">
    <property type="entry name" value="CYTOSOLIC PHOSPHOLIPASE A2"/>
    <property type="match status" value="1"/>
</dbReference>
<evidence type="ECO:0000256" key="1">
    <source>
        <dbReference type="SAM" id="MobiDB-lite"/>
    </source>
</evidence>
<keyword evidence="4" id="KW-1185">Reference proteome</keyword>
<sequence length="914" mass="100195">MNTNQTDIPDKAINFKTALNAEKAHINSLRNESDGSCNLSQQTEFIGLSLSGGGIRSATFNLGIIQSLAKLDMLKHLDYLSTVSGGGYIGSWLSALIYHSPEGLAGAQEILKPKNGSVEEAPPIRFLRRYSNYLTPKLGIFSGDTLAAIATYLRNFGLNLIPIISLAAAFILFTHLLTKGAVWGIQLEGIKLLGASIILIIIAVTLSARSLAAASCPQDDAAASCPLWAWAILIFTLVACLLSSFAMMGGDLDNLNNFEWTVLGAVAYGFAWGVGYVFWRFFKNNAYNHSTFSYLIITSLLTLLTGAVAGWLLHNVSDAVKILHNLSGSFLERAWWAVTICMPLVALTFAATVALHIGLLARALSHEAQEWWSRIGGMMLGTTVVWSIAFTLAGLAPVAAIWAKNWTIGAGGLWALASGSGVWLARSRHASGKKSKRWARVLARATPYVFITGFAAGVSTITYSILSKNFCDYCLPESITSQKFATIAQKVFLNMHQFQPDILIAAFACCIGVFTLAGWRFDINLFSIHHFYRNRLVRAYLGAARFPDRKTHPFTGFSPDDDVRMCCLRNQLPYHIINTALNISGGEELAWQARRAASFTFTPLYSGFEYRSTRSKTGGSEDQSTLGGFRPTEICRSRWGIHLGTAMSISGAAASPLSGYHTEPALAALMTIFNVRLGQWIGNPTDKNAWKYASPGFGGWYLLKELSATTDAHTKYLYLSDGGHFENLGIYELVRRHCKLIISVDAGCDPKYTFDDLANAIRKCYIDMGTVIDINVDELRAKNKHCKAHYAAGVIQYNKDEQGVLLYIKASLTGEEDPDILNYAKNHPDFPHDTTADQNFDEDQFESYRKLGEHVGSELFSCIKKAAESNVEQGSDHAKFISAVTTMKKESLAKTQSKNTISNFTSPPLNNGAK</sequence>
<proteinExistence type="predicted"/>
<feature type="transmembrane region" description="Helical" evidence="2">
    <location>
        <begin position="156"/>
        <end position="177"/>
    </location>
</feature>
<keyword evidence="2" id="KW-0472">Membrane</keyword>
<gene>
    <name evidence="3" type="ORF">EDC63_101599</name>
</gene>
<dbReference type="AlphaFoldDB" id="A0A4R3YDP0"/>